<sequence>MGLEPNAAQITSVENFLSHHDLFAFWNGRPNGDAPASDYDPAAVIDANQKEASRCCGCYFELYEAILLRGLRNELDKLEGADKLAFQQALWVRRIKIDDETIAEAEQAECECMDEVRRDQE</sequence>
<reference evidence="1" key="2">
    <citation type="submission" date="2023-01" db="EMBL/GenBank/DDBJ databases">
        <authorList>
            <person name="Sun Q."/>
            <person name="Evtushenko L."/>
        </authorList>
    </citation>
    <scope>NUCLEOTIDE SEQUENCE</scope>
    <source>
        <strain evidence="1">VKM B-2935</strain>
    </source>
</reference>
<protein>
    <submittedName>
        <fullName evidence="1">Uncharacterized protein</fullName>
    </submittedName>
</protein>
<dbReference type="Proteomes" id="UP001143328">
    <property type="component" value="Unassembled WGS sequence"/>
</dbReference>
<proteinExistence type="predicted"/>
<keyword evidence="2" id="KW-1185">Reference proteome</keyword>
<dbReference type="AlphaFoldDB" id="A0A9W6NIQ8"/>
<name>A0A9W6NIQ8_9PSED</name>
<reference evidence="1" key="1">
    <citation type="journal article" date="2014" name="Int. J. Syst. Evol. Microbiol.">
        <title>Complete genome sequence of Corynebacterium casei LMG S-19264T (=DSM 44701T), isolated from a smear-ripened cheese.</title>
        <authorList>
            <consortium name="US DOE Joint Genome Institute (JGI-PGF)"/>
            <person name="Walter F."/>
            <person name="Albersmeier A."/>
            <person name="Kalinowski J."/>
            <person name="Ruckert C."/>
        </authorList>
    </citation>
    <scope>NUCLEOTIDE SEQUENCE</scope>
    <source>
        <strain evidence="1">VKM B-2935</strain>
    </source>
</reference>
<comment type="caution">
    <text evidence="1">The sequence shown here is derived from an EMBL/GenBank/DDBJ whole genome shotgun (WGS) entry which is preliminary data.</text>
</comment>
<accession>A0A9W6NIQ8</accession>
<evidence type="ECO:0000313" key="1">
    <source>
        <dbReference type="EMBL" id="GLK92217.1"/>
    </source>
</evidence>
<gene>
    <name evidence="1" type="ORF">GCM10017655_52820</name>
</gene>
<organism evidence="1 2">
    <name type="scientific">Pseudomonas turukhanskensis</name>
    <dbReference type="NCBI Taxonomy" id="1806536"/>
    <lineage>
        <taxon>Bacteria</taxon>
        <taxon>Pseudomonadati</taxon>
        <taxon>Pseudomonadota</taxon>
        <taxon>Gammaproteobacteria</taxon>
        <taxon>Pseudomonadales</taxon>
        <taxon>Pseudomonadaceae</taxon>
        <taxon>Pseudomonas</taxon>
    </lineage>
</organism>
<dbReference type="EMBL" id="BSFN01000040">
    <property type="protein sequence ID" value="GLK92217.1"/>
    <property type="molecule type" value="Genomic_DNA"/>
</dbReference>
<evidence type="ECO:0000313" key="2">
    <source>
        <dbReference type="Proteomes" id="UP001143328"/>
    </source>
</evidence>